<keyword evidence="5 8" id="KW-0418">Kinase</keyword>
<keyword evidence="3 8" id="KW-0808">Transferase</keyword>
<dbReference type="InterPro" id="IPR043129">
    <property type="entry name" value="ATPase_NBD"/>
</dbReference>
<feature type="binding site" evidence="8">
    <location>
        <begin position="76"/>
        <end position="77"/>
    </location>
    <ligand>
        <name>substrate</name>
    </ligand>
</feature>
<evidence type="ECO:0000256" key="7">
    <source>
        <dbReference type="ARBA" id="ARBA00023277"/>
    </source>
</evidence>
<dbReference type="InterPro" id="IPR000577">
    <property type="entry name" value="Carb_kinase_FGGY"/>
</dbReference>
<evidence type="ECO:0000256" key="9">
    <source>
        <dbReference type="RuleBase" id="RU364073"/>
    </source>
</evidence>
<dbReference type="CDD" id="cd07808">
    <property type="entry name" value="ASKHA_NBD_FGGY_EcXK-like"/>
    <property type="match status" value="1"/>
</dbReference>
<dbReference type="NCBIfam" id="TIGR01312">
    <property type="entry name" value="XylB"/>
    <property type="match status" value="1"/>
</dbReference>
<evidence type="ECO:0000259" key="10">
    <source>
        <dbReference type="Pfam" id="PF00370"/>
    </source>
</evidence>
<dbReference type="Pfam" id="PF02782">
    <property type="entry name" value="FGGY_C"/>
    <property type="match status" value="1"/>
</dbReference>
<dbReference type="EC" id="2.7.1.17" evidence="8 9"/>
<dbReference type="GO" id="GO:0005998">
    <property type="term" value="P:xylulose catabolic process"/>
    <property type="evidence" value="ECO:0007669"/>
    <property type="project" value="UniProtKB-UniRule"/>
</dbReference>
<evidence type="ECO:0000313" key="14">
    <source>
        <dbReference type="Proteomes" id="UP000755667"/>
    </source>
</evidence>
<dbReference type="GO" id="GO:0004856">
    <property type="term" value="F:D-xylulokinase activity"/>
    <property type="evidence" value="ECO:0007669"/>
    <property type="project" value="UniProtKB-UniRule"/>
</dbReference>
<comment type="function">
    <text evidence="8">Catalyzes the phosphorylation of D-xylulose to D-xylulose 5-phosphate.</text>
</comment>
<dbReference type="PANTHER" id="PTHR43095:SF6">
    <property type="entry name" value="XYLULOSE KINASE"/>
    <property type="match status" value="1"/>
</dbReference>
<gene>
    <name evidence="8 9 12" type="primary">xylB</name>
    <name evidence="12" type="ORF">JQX41_19345</name>
    <name evidence="13" type="ORF">JQX48_19365</name>
</gene>
<feature type="domain" description="Carbohydrate kinase FGGY N-terminal" evidence="10">
    <location>
        <begin position="1"/>
        <end position="239"/>
    </location>
</feature>
<dbReference type="AlphaFoldDB" id="A0A9Q2P301"/>
<reference evidence="12 15" key="1">
    <citation type="submission" date="2021-01" db="EMBL/GenBank/DDBJ databases">
        <title>Diatom-associated Roseobacters Show Island Model of Population Structure.</title>
        <authorList>
            <person name="Qu L."/>
            <person name="Feng X."/>
            <person name="Chen Y."/>
            <person name="Li L."/>
            <person name="Wang X."/>
            <person name="Hu Z."/>
            <person name="Wang H."/>
            <person name="Luo H."/>
        </authorList>
    </citation>
    <scope>NUCLEOTIDE SEQUENCE</scope>
    <source>
        <strain evidence="13 15">CC28-63</strain>
        <strain evidence="12">CC28-69</strain>
    </source>
</reference>
<keyword evidence="6 8" id="KW-0067">ATP-binding</keyword>
<dbReference type="SUPFAM" id="SSF53067">
    <property type="entry name" value="Actin-like ATPase domain"/>
    <property type="match status" value="2"/>
</dbReference>
<dbReference type="PANTHER" id="PTHR43095">
    <property type="entry name" value="SUGAR KINASE"/>
    <property type="match status" value="1"/>
</dbReference>
<dbReference type="Proteomes" id="UP000809440">
    <property type="component" value="Unassembled WGS sequence"/>
</dbReference>
<evidence type="ECO:0000256" key="6">
    <source>
        <dbReference type="ARBA" id="ARBA00022840"/>
    </source>
</evidence>
<feature type="active site" description="Proton acceptor" evidence="8">
    <location>
        <position position="233"/>
    </location>
</feature>
<keyword evidence="4 8" id="KW-0547">Nucleotide-binding</keyword>
<organism evidence="12 14">
    <name type="scientific">Marivita cryptomonadis</name>
    <dbReference type="NCBI Taxonomy" id="505252"/>
    <lineage>
        <taxon>Bacteria</taxon>
        <taxon>Pseudomonadati</taxon>
        <taxon>Pseudomonadota</taxon>
        <taxon>Alphaproteobacteria</taxon>
        <taxon>Rhodobacterales</taxon>
        <taxon>Roseobacteraceae</taxon>
        <taxon>Marivita</taxon>
    </lineage>
</organism>
<evidence type="ECO:0000313" key="13">
    <source>
        <dbReference type="EMBL" id="MBM2419152.1"/>
    </source>
</evidence>
<evidence type="ECO:0000256" key="5">
    <source>
        <dbReference type="ARBA" id="ARBA00022777"/>
    </source>
</evidence>
<keyword evidence="7 8" id="KW-0119">Carbohydrate metabolism</keyword>
<dbReference type="Gene3D" id="3.30.420.40">
    <property type="match status" value="2"/>
</dbReference>
<evidence type="ECO:0000256" key="4">
    <source>
        <dbReference type="ARBA" id="ARBA00022741"/>
    </source>
</evidence>
<dbReference type="Proteomes" id="UP000755667">
    <property type="component" value="Unassembled WGS sequence"/>
</dbReference>
<keyword evidence="2 8" id="KW-0859">Xylose metabolism</keyword>
<evidence type="ECO:0000259" key="11">
    <source>
        <dbReference type="Pfam" id="PF02782"/>
    </source>
</evidence>
<dbReference type="PROSITE" id="PS00933">
    <property type="entry name" value="FGGY_KINASES_1"/>
    <property type="match status" value="1"/>
</dbReference>
<dbReference type="InterPro" id="IPR006000">
    <property type="entry name" value="Xylulokinase"/>
</dbReference>
<name>A0A9Q2P301_9RHOB</name>
<evidence type="ECO:0000256" key="1">
    <source>
        <dbReference type="ARBA" id="ARBA00009156"/>
    </source>
</evidence>
<dbReference type="GeneID" id="62642142"/>
<evidence type="ECO:0000313" key="12">
    <source>
        <dbReference type="EMBL" id="MBM2414481.1"/>
    </source>
</evidence>
<feature type="site" description="Important for activity" evidence="8">
    <location>
        <position position="6"/>
    </location>
</feature>
<dbReference type="Pfam" id="PF00370">
    <property type="entry name" value="FGGY_N"/>
    <property type="match status" value="1"/>
</dbReference>
<dbReference type="EMBL" id="JAFBXE010000015">
    <property type="protein sequence ID" value="MBM2414481.1"/>
    <property type="molecule type" value="Genomic_DNA"/>
</dbReference>
<evidence type="ECO:0000256" key="8">
    <source>
        <dbReference type="HAMAP-Rule" id="MF_02220"/>
    </source>
</evidence>
<dbReference type="GO" id="GO:0042732">
    <property type="term" value="P:D-xylose metabolic process"/>
    <property type="evidence" value="ECO:0007669"/>
    <property type="project" value="UniProtKB-KW"/>
</dbReference>
<dbReference type="InterPro" id="IPR018485">
    <property type="entry name" value="FGGY_C"/>
</dbReference>
<dbReference type="InterPro" id="IPR050406">
    <property type="entry name" value="FGGY_Carb_Kinase"/>
</dbReference>
<dbReference type="RefSeq" id="WP_085631439.1">
    <property type="nucleotide sequence ID" value="NZ_JAFBWU010000015.1"/>
</dbReference>
<dbReference type="OrthoDB" id="9805576at2"/>
<comment type="caution">
    <text evidence="12">The sequence shown here is derived from an EMBL/GenBank/DDBJ whole genome shotgun (WGS) entry which is preliminary data.</text>
</comment>
<dbReference type="PIRSF" id="PIRSF000538">
    <property type="entry name" value="GlpK"/>
    <property type="match status" value="1"/>
</dbReference>
<evidence type="ECO:0000256" key="3">
    <source>
        <dbReference type="ARBA" id="ARBA00022679"/>
    </source>
</evidence>
<dbReference type="HAMAP" id="MF_02220">
    <property type="entry name" value="XylB"/>
    <property type="match status" value="1"/>
</dbReference>
<dbReference type="InterPro" id="IPR018484">
    <property type="entry name" value="FGGY_N"/>
</dbReference>
<dbReference type="GO" id="GO:0005524">
    <property type="term" value="F:ATP binding"/>
    <property type="evidence" value="ECO:0007669"/>
    <property type="project" value="UniProtKB-UniRule"/>
</dbReference>
<dbReference type="InterPro" id="IPR018483">
    <property type="entry name" value="Carb_kinase_FGGY_CS"/>
</dbReference>
<protein>
    <recommendedName>
        <fullName evidence="8 9">Xylulose kinase</fullName>
        <shortName evidence="8 9">Xylulokinase</shortName>
        <ecNumber evidence="8 9">2.7.1.17</ecNumber>
    </recommendedName>
</protein>
<dbReference type="EMBL" id="JAFBXF010000015">
    <property type="protein sequence ID" value="MBM2419152.1"/>
    <property type="molecule type" value="Genomic_DNA"/>
</dbReference>
<accession>A0A9Q2P301</accession>
<evidence type="ECO:0000256" key="2">
    <source>
        <dbReference type="ARBA" id="ARBA00022629"/>
    </source>
</evidence>
<feature type="domain" description="Carbohydrate kinase FGGY C-terminal" evidence="11">
    <location>
        <begin position="250"/>
        <end position="432"/>
    </location>
</feature>
<comment type="similarity">
    <text evidence="1 8 9">Belongs to the FGGY kinase family.</text>
</comment>
<sequence length="482" mass="50175">MFLGIDIGTSAVKVICTDGTAIHATATADLTVQSPHQGWSEQTTDAWWMATRAALAEIAETMPLSGVTGIGLSGQMHGAVLLDSAREVLRPAILWNDSRSTEDCARLQAALPEIGTIAGVLPLPGFTAPKLMWVSREEPDVHARIAHILLPKDYIGLRLHGELATDRSDAAGTLWLDQATRDWSHVVAEASDTDPGWLPRLADGHEVVGQVTAAAAAETGLPAGIPVVAGGGDAATGAVSLGATEPGRGFISLGTSGQLFVAGDAYHPNPAKYVHAFAHTVPGRWYQMAAMLNGARPIAWLAGQLGISAGDVVALAESADPARVPTFLPYLTGERSPHGDPHIRAGFFGLEDSTDRAALCRAVLEAVAFTFADAVESFGDTIADLPHLAAIGGGSKSPFLLQLIANATGQRIGRTAGSDAGPAMGAARLAACGLGALSLSDLGQQPDVADWFEPAPVHDLSDRLQTYRALYIALKPLSQPSK</sequence>
<keyword evidence="15" id="KW-1185">Reference proteome</keyword>
<comment type="catalytic activity">
    <reaction evidence="8 9">
        <text>D-xylulose + ATP = D-xylulose 5-phosphate + ADP + H(+)</text>
        <dbReference type="Rhea" id="RHEA:10964"/>
        <dbReference type="ChEBI" id="CHEBI:15378"/>
        <dbReference type="ChEBI" id="CHEBI:17140"/>
        <dbReference type="ChEBI" id="CHEBI:30616"/>
        <dbReference type="ChEBI" id="CHEBI:57737"/>
        <dbReference type="ChEBI" id="CHEBI:456216"/>
        <dbReference type="EC" id="2.7.1.17"/>
    </reaction>
</comment>
<proteinExistence type="inferred from homology"/>
<evidence type="ECO:0000313" key="15">
    <source>
        <dbReference type="Proteomes" id="UP000809440"/>
    </source>
</evidence>